<evidence type="ECO:0000256" key="2">
    <source>
        <dbReference type="ARBA" id="ARBA00023002"/>
    </source>
</evidence>
<dbReference type="Gene3D" id="3.60.130.10">
    <property type="entry name" value="Clavaminate synthase-like"/>
    <property type="match status" value="1"/>
</dbReference>
<dbReference type="GO" id="GO:0016706">
    <property type="term" value="F:2-oxoglutarate-dependent dioxygenase activity"/>
    <property type="evidence" value="ECO:0007669"/>
    <property type="project" value="UniProtKB-ARBA"/>
</dbReference>
<sequence length="302" mass="33778">MNIRETTHISDTGLIVTSLNGGEVTSLLPDYLLSQLTGHGYVVLRGFKHSIERFSRLVRQTSGRISLDPARSFNGDTAQKVDAGYDKVGLHCENGNSPFWPDLCWFYCQKAPEYGSQTTVCDGKQVYQHLSSHARAAFSARDIMYSRRVEEKKWKTYAFHALAGQLNAPASVEETTLAHLSSLSMGTPGASITLNDDNSIRYQFQTPAIRASRVNPREMLNFANSIFGPSNNYEKPLITFADGKEIPADLLAETEAVCDRFTYDIGWQHGDIVLIDNTRVMHGRRQIEDKSRTIFNALSYIA</sequence>
<dbReference type="InterPro" id="IPR003819">
    <property type="entry name" value="TauD/TfdA-like"/>
</dbReference>
<evidence type="ECO:0000256" key="1">
    <source>
        <dbReference type="ARBA" id="ARBA00001954"/>
    </source>
</evidence>
<dbReference type="RefSeq" id="WP_064598167.1">
    <property type="nucleotide sequence ID" value="NZ_LYRP01000022.1"/>
</dbReference>
<feature type="domain" description="TauD/TfdA-like" evidence="4">
    <location>
        <begin position="30"/>
        <end position="296"/>
    </location>
</feature>
<dbReference type="SUPFAM" id="SSF51197">
    <property type="entry name" value="Clavaminate synthase-like"/>
    <property type="match status" value="1"/>
</dbReference>
<dbReference type="GO" id="GO:0017000">
    <property type="term" value="P:antibiotic biosynthetic process"/>
    <property type="evidence" value="ECO:0007669"/>
    <property type="project" value="UniProtKB-KW"/>
</dbReference>
<comment type="caution">
    <text evidence="5">The sequence shown here is derived from an EMBL/GenBank/DDBJ whole genome shotgun (WGS) entry which is preliminary data.</text>
</comment>
<keyword evidence="6" id="KW-1185">Reference proteome</keyword>
<dbReference type="OrthoDB" id="9769888at2"/>
<dbReference type="AlphaFoldDB" id="A0A1B7L1Y4"/>
<evidence type="ECO:0000313" key="6">
    <source>
        <dbReference type="Proteomes" id="UP000078225"/>
    </source>
</evidence>
<gene>
    <name evidence="5" type="ORF">A9B99_08220</name>
</gene>
<dbReference type="InterPro" id="IPR042098">
    <property type="entry name" value="TauD-like_sf"/>
</dbReference>
<keyword evidence="3" id="KW-0045">Antibiotic biosynthesis</keyword>
<dbReference type="PANTHER" id="PTHR10696">
    <property type="entry name" value="GAMMA-BUTYROBETAINE HYDROXYLASE-RELATED"/>
    <property type="match status" value="1"/>
</dbReference>
<organism evidence="5 6">
    <name type="scientific">Mangrovibacter phragmitis</name>
    <dbReference type="NCBI Taxonomy" id="1691903"/>
    <lineage>
        <taxon>Bacteria</taxon>
        <taxon>Pseudomonadati</taxon>
        <taxon>Pseudomonadota</taxon>
        <taxon>Gammaproteobacteria</taxon>
        <taxon>Enterobacterales</taxon>
        <taxon>Enterobacteriaceae</taxon>
        <taxon>Mangrovibacter</taxon>
    </lineage>
</organism>
<keyword evidence="2" id="KW-0560">Oxidoreductase</keyword>
<evidence type="ECO:0000256" key="3">
    <source>
        <dbReference type="ARBA" id="ARBA00023194"/>
    </source>
</evidence>
<evidence type="ECO:0000259" key="4">
    <source>
        <dbReference type="Pfam" id="PF02668"/>
    </source>
</evidence>
<dbReference type="Pfam" id="PF02668">
    <property type="entry name" value="TauD"/>
    <property type="match status" value="1"/>
</dbReference>
<dbReference type="InterPro" id="IPR050411">
    <property type="entry name" value="AlphaKG_dependent_hydroxylases"/>
</dbReference>
<dbReference type="STRING" id="1691903.A9B99_08220"/>
<proteinExistence type="predicted"/>
<dbReference type="PANTHER" id="PTHR10696:SF56">
    <property type="entry name" value="TAUD_TFDA-LIKE DOMAIN-CONTAINING PROTEIN"/>
    <property type="match status" value="1"/>
</dbReference>
<comment type="cofactor">
    <cofactor evidence="1">
        <name>Fe(2+)</name>
        <dbReference type="ChEBI" id="CHEBI:29033"/>
    </cofactor>
</comment>
<keyword evidence="5" id="KW-0223">Dioxygenase</keyword>
<evidence type="ECO:0000313" key="5">
    <source>
        <dbReference type="EMBL" id="OAT76301.1"/>
    </source>
</evidence>
<protein>
    <submittedName>
        <fullName evidence="5">Taurine catabolism dioxygenase TauD</fullName>
    </submittedName>
</protein>
<dbReference type="Proteomes" id="UP000078225">
    <property type="component" value="Unassembled WGS sequence"/>
</dbReference>
<reference evidence="6" key="1">
    <citation type="submission" date="2016-05" db="EMBL/GenBank/DDBJ databases">
        <authorList>
            <person name="Behera P."/>
            <person name="Vaishampayan P."/>
            <person name="Singh N."/>
            <person name="Raina V."/>
            <person name="Suar M."/>
            <person name="Pattnaik A."/>
            <person name="Rastogi G."/>
        </authorList>
    </citation>
    <scope>NUCLEOTIDE SEQUENCE [LARGE SCALE GENOMIC DNA]</scope>
    <source>
        <strain evidence="6">MP23</strain>
    </source>
</reference>
<name>A0A1B7L1Y4_9ENTR</name>
<accession>A0A1B7L1Y4</accession>
<dbReference type="EMBL" id="LYRP01000022">
    <property type="protein sequence ID" value="OAT76301.1"/>
    <property type="molecule type" value="Genomic_DNA"/>
</dbReference>